<evidence type="ECO:0000256" key="2">
    <source>
        <dbReference type="ARBA" id="ARBA00022475"/>
    </source>
</evidence>
<dbReference type="InterPro" id="IPR003838">
    <property type="entry name" value="ABC3_permease_C"/>
</dbReference>
<feature type="transmembrane region" description="Helical" evidence="6">
    <location>
        <begin position="420"/>
        <end position="443"/>
    </location>
</feature>
<dbReference type="Pfam" id="PF02687">
    <property type="entry name" value="FtsX"/>
    <property type="match status" value="2"/>
</dbReference>
<feature type="transmembrane region" description="Helical" evidence="6">
    <location>
        <begin position="681"/>
        <end position="702"/>
    </location>
</feature>
<evidence type="ECO:0000259" key="7">
    <source>
        <dbReference type="Pfam" id="PF02687"/>
    </source>
</evidence>
<dbReference type="PANTHER" id="PTHR30572">
    <property type="entry name" value="MEMBRANE COMPONENT OF TRANSPORTER-RELATED"/>
    <property type="match status" value="1"/>
</dbReference>
<feature type="transmembrane region" description="Helical" evidence="6">
    <location>
        <begin position="722"/>
        <end position="747"/>
    </location>
</feature>
<feature type="transmembrane region" description="Helical" evidence="6">
    <location>
        <begin position="326"/>
        <end position="351"/>
    </location>
</feature>
<dbReference type="PANTHER" id="PTHR30572:SF18">
    <property type="entry name" value="ABC-TYPE MACROLIDE FAMILY EXPORT SYSTEM PERMEASE COMPONENT 2"/>
    <property type="match status" value="1"/>
</dbReference>
<accession>A0A1T5C9Y0</accession>
<feature type="domain" description="MacB-like periplasmic core" evidence="8">
    <location>
        <begin position="20"/>
        <end position="241"/>
    </location>
</feature>
<keyword evidence="4 6" id="KW-1133">Transmembrane helix</keyword>
<dbReference type="STRING" id="651661.SAMN05660293_01013"/>
<dbReference type="RefSeq" id="WP_082213524.1">
    <property type="nucleotide sequence ID" value="NZ_FUZA01000001.1"/>
</dbReference>
<feature type="transmembrane region" description="Helical" evidence="6">
    <location>
        <begin position="767"/>
        <end position="791"/>
    </location>
</feature>
<name>A0A1T5C9Y0_9BACT</name>
<evidence type="ECO:0000256" key="3">
    <source>
        <dbReference type="ARBA" id="ARBA00022692"/>
    </source>
</evidence>
<feature type="transmembrane region" description="Helical" evidence="6">
    <location>
        <begin position="371"/>
        <end position="399"/>
    </location>
</feature>
<dbReference type="Proteomes" id="UP000190897">
    <property type="component" value="Unassembled WGS sequence"/>
</dbReference>
<dbReference type="InterPro" id="IPR025857">
    <property type="entry name" value="MacB_PCD"/>
</dbReference>
<dbReference type="EMBL" id="FUZA01000001">
    <property type="protein sequence ID" value="SKB55920.1"/>
    <property type="molecule type" value="Genomic_DNA"/>
</dbReference>
<keyword evidence="5 6" id="KW-0472">Membrane</keyword>
<comment type="subcellular location">
    <subcellularLocation>
        <location evidence="1">Cell membrane</location>
        <topology evidence="1">Multi-pass membrane protein</topology>
    </subcellularLocation>
</comment>
<evidence type="ECO:0000259" key="8">
    <source>
        <dbReference type="Pfam" id="PF12704"/>
    </source>
</evidence>
<dbReference type="GO" id="GO:0005886">
    <property type="term" value="C:plasma membrane"/>
    <property type="evidence" value="ECO:0007669"/>
    <property type="project" value="UniProtKB-SubCell"/>
</dbReference>
<gene>
    <name evidence="9" type="ORF">SAMN05660293_01013</name>
</gene>
<dbReference type="GO" id="GO:0022857">
    <property type="term" value="F:transmembrane transporter activity"/>
    <property type="evidence" value="ECO:0007669"/>
    <property type="project" value="TreeGrafter"/>
</dbReference>
<evidence type="ECO:0000256" key="1">
    <source>
        <dbReference type="ARBA" id="ARBA00004651"/>
    </source>
</evidence>
<proteinExistence type="predicted"/>
<evidence type="ECO:0000313" key="10">
    <source>
        <dbReference type="Proteomes" id="UP000190897"/>
    </source>
</evidence>
<dbReference type="AlphaFoldDB" id="A0A1T5C9Y0"/>
<feature type="domain" description="MacB-like periplasmic core" evidence="8">
    <location>
        <begin position="431"/>
        <end position="632"/>
    </location>
</feature>
<feature type="transmembrane region" description="Helical" evidence="6">
    <location>
        <begin position="281"/>
        <end position="305"/>
    </location>
</feature>
<reference evidence="10" key="1">
    <citation type="submission" date="2017-02" db="EMBL/GenBank/DDBJ databases">
        <authorList>
            <person name="Varghese N."/>
            <person name="Submissions S."/>
        </authorList>
    </citation>
    <scope>NUCLEOTIDE SEQUENCE [LARGE SCALE GENOMIC DNA]</scope>
    <source>
        <strain evidence="10">DSM 22270</strain>
    </source>
</reference>
<dbReference type="OrthoDB" id="5933722at2"/>
<feature type="domain" description="ABC3 transporter permease C-terminal" evidence="7">
    <location>
        <begin position="682"/>
        <end position="785"/>
    </location>
</feature>
<protein>
    <submittedName>
        <fullName evidence="9">Putative ABC transport system permease protein</fullName>
    </submittedName>
</protein>
<evidence type="ECO:0000256" key="6">
    <source>
        <dbReference type="SAM" id="Phobius"/>
    </source>
</evidence>
<dbReference type="Pfam" id="PF12704">
    <property type="entry name" value="MacB_PCD"/>
    <property type="match status" value="2"/>
</dbReference>
<organism evidence="9 10">
    <name type="scientific">Dyadobacter psychrophilus</name>
    <dbReference type="NCBI Taxonomy" id="651661"/>
    <lineage>
        <taxon>Bacteria</taxon>
        <taxon>Pseudomonadati</taxon>
        <taxon>Bacteroidota</taxon>
        <taxon>Cytophagia</taxon>
        <taxon>Cytophagales</taxon>
        <taxon>Spirosomataceae</taxon>
        <taxon>Dyadobacter</taxon>
    </lineage>
</organism>
<keyword evidence="2" id="KW-1003">Cell membrane</keyword>
<feature type="domain" description="ABC3 transporter permease C-terminal" evidence="7">
    <location>
        <begin position="288"/>
        <end position="401"/>
    </location>
</feature>
<evidence type="ECO:0000313" key="9">
    <source>
        <dbReference type="EMBL" id="SKB55920.1"/>
    </source>
</evidence>
<dbReference type="InterPro" id="IPR050250">
    <property type="entry name" value="Macrolide_Exporter_MacB"/>
</dbReference>
<feature type="transmembrane region" description="Helical" evidence="6">
    <location>
        <begin position="21"/>
        <end position="42"/>
    </location>
</feature>
<sequence length="801" mass="89461">MIQNYFKIAWRNLLKRKFYSLVMIFGLSVGMTFTFLIMSYVWGELRVNSDLRNADNQYIVRSRRKNPDMGIDMATLGPLGATLKANYPNLVANFYRYDGITVAVSKGEKHFREEVQTGDSTLLAMYGFPLLQGDAKTALTQQHSAAISEEKALKYFGKTDVLGETLTLHNFVGGKQEFQITAVLKTLPNNSVNHLLPKPAEIFIPLSSLNGRKGAEDNWEFPYMITYIELQNGFTPKDLEKPVAQTLATYGSANTKANLEVYLTPLKDYYQEANNGLVRKMIYTLSGVTLFILLMAIVNFVNISIGKSSSRLKEIGVRKVLGSHKIQLIGQFLAEFIILALVAMFLSMLFYEISRSAFSDILGKPLPSAFALFPYSIGMPLFCALLIGFMAGIYPAFVLSGISSIDSMKGKLKSIRENVMLRRVLVASQFVIALFVFAGAMVISQQVHYFFNKNLGYNKESLVSIAVPRDWTPEGLSKMEAIRNNLSQLKEVNNVSLSYEIPNGNNGGHTGLYKSGQDSTQAIHTQFLSTDEHYADTYQIKIVAGKFFNGKQGAYQSNRIVLNVAATKALGYPNPEDAVGQQARVHNVPGLLTVDGVSADFNFASVHQVIKPIGFFHVKEGNAFRFLTFRLNPANLGESMTVIENKWRELMPDAPFEYAFMDDTLQKLYLSEMQLKKASQIATVLSVIIVLLGVLGMVSLNVTRRTRELGIRKVLGASEIGIIMLFLKEFLLVMTVAMLISFPLAFLTMKRWLETYAYRIQISWEPFAMVGLGFCLIVTLLVCLQTTNAALMNPVRSLRSE</sequence>
<evidence type="ECO:0000256" key="4">
    <source>
        <dbReference type="ARBA" id="ARBA00022989"/>
    </source>
</evidence>
<keyword evidence="10" id="KW-1185">Reference proteome</keyword>
<evidence type="ECO:0000256" key="5">
    <source>
        <dbReference type="ARBA" id="ARBA00023136"/>
    </source>
</evidence>
<keyword evidence="3 6" id="KW-0812">Transmembrane</keyword>